<dbReference type="Pfam" id="PF01243">
    <property type="entry name" value="PNPOx_N"/>
    <property type="match status" value="1"/>
</dbReference>
<keyword evidence="3" id="KW-1185">Reference proteome</keyword>
<name>A0A1M7AE68_9RHOB</name>
<gene>
    <name evidence="2" type="ORF">SAMN05443432_101408</name>
</gene>
<dbReference type="RefSeq" id="WP_149777980.1">
    <property type="nucleotide sequence ID" value="NZ_FRCB01000001.1"/>
</dbReference>
<dbReference type="PANTHER" id="PTHR42815:SF2">
    <property type="entry name" value="FAD-BINDING, PUTATIVE (AFU_ORTHOLOGUE AFUA_6G07600)-RELATED"/>
    <property type="match status" value="1"/>
</dbReference>
<protein>
    <recommendedName>
        <fullName evidence="1">Pyridoxamine 5'-phosphate oxidase N-terminal domain-containing protein</fullName>
    </recommendedName>
</protein>
<accession>A0A1M7AE68</accession>
<feature type="domain" description="Pyridoxamine 5'-phosphate oxidase N-terminal" evidence="1">
    <location>
        <begin position="27"/>
        <end position="146"/>
    </location>
</feature>
<dbReference type="AlphaFoldDB" id="A0A1M7AE68"/>
<dbReference type="InterPro" id="IPR012349">
    <property type="entry name" value="Split_barrel_FMN-bd"/>
</dbReference>
<evidence type="ECO:0000313" key="2">
    <source>
        <dbReference type="EMBL" id="SHL40829.1"/>
    </source>
</evidence>
<dbReference type="NCBIfam" id="TIGR04025">
    <property type="entry name" value="PPOX_FMN_DR2398"/>
    <property type="match status" value="1"/>
</dbReference>
<dbReference type="PANTHER" id="PTHR42815">
    <property type="entry name" value="FAD-BINDING, PUTATIVE (AFU_ORTHOLOGUE AFUA_6G07600)-RELATED"/>
    <property type="match status" value="1"/>
</dbReference>
<evidence type="ECO:0000259" key="1">
    <source>
        <dbReference type="Pfam" id="PF01243"/>
    </source>
</evidence>
<sequence>MMTEDRLRALYGAVSPRAAVKVLDRLDSHCRAFVGGSPFMVLGTSDGTTLDVSPKGDPAGFVQIEDDRHLLIPDRPGNNRLDGLLNILRHPQVALIFLIPSVDETLRVNGHATIHDDADLCARCALRGRVPKTVLRVRIDEAYLHCGKAPMRAGLWAPDSWPSDRPVATLNEILRDQVGIAPEDLSQQAVEAGYRRTLY</sequence>
<dbReference type="Gene3D" id="2.30.110.10">
    <property type="entry name" value="Electron Transport, Fmn-binding Protein, Chain A"/>
    <property type="match status" value="1"/>
</dbReference>
<reference evidence="2 3" key="1">
    <citation type="submission" date="2016-11" db="EMBL/GenBank/DDBJ databases">
        <authorList>
            <person name="Varghese N."/>
            <person name="Submissions S."/>
        </authorList>
    </citation>
    <scope>NUCLEOTIDE SEQUENCE [LARGE SCALE GENOMIC DNA]</scope>
    <source>
        <strain evidence="2 3">DSM 28249</strain>
    </source>
</reference>
<evidence type="ECO:0000313" key="3">
    <source>
        <dbReference type="Proteomes" id="UP000322545"/>
    </source>
</evidence>
<organism evidence="2 3">
    <name type="scientific">Roseovarius litoreus</name>
    <dbReference type="NCBI Taxonomy" id="1155722"/>
    <lineage>
        <taxon>Bacteria</taxon>
        <taxon>Pseudomonadati</taxon>
        <taxon>Pseudomonadota</taxon>
        <taxon>Alphaproteobacteria</taxon>
        <taxon>Rhodobacterales</taxon>
        <taxon>Roseobacteraceae</taxon>
        <taxon>Roseovarius</taxon>
    </lineage>
</organism>
<dbReference type="SUPFAM" id="SSF50475">
    <property type="entry name" value="FMN-binding split barrel"/>
    <property type="match status" value="1"/>
</dbReference>
<dbReference type="InterPro" id="IPR024029">
    <property type="entry name" value="Pyridox_Oxase_FMN-dep"/>
</dbReference>
<dbReference type="EMBL" id="FRCB01000001">
    <property type="protein sequence ID" value="SHL40829.1"/>
    <property type="molecule type" value="Genomic_DNA"/>
</dbReference>
<dbReference type="InterPro" id="IPR011576">
    <property type="entry name" value="Pyridox_Oxase_N"/>
</dbReference>
<proteinExistence type="predicted"/>
<dbReference type="Proteomes" id="UP000322545">
    <property type="component" value="Unassembled WGS sequence"/>
</dbReference>